<feature type="signal peptide" evidence="1">
    <location>
        <begin position="1"/>
        <end position="29"/>
    </location>
</feature>
<dbReference type="InterPro" id="IPR016866">
    <property type="entry name" value="UCP028069"/>
</dbReference>
<protein>
    <submittedName>
        <fullName evidence="2">DUF3450 domain-containing protein</fullName>
    </submittedName>
</protein>
<proteinExistence type="predicted"/>
<feature type="chain" id="PRO_5022765131" evidence="1">
    <location>
        <begin position="30"/>
        <end position="268"/>
    </location>
</feature>
<keyword evidence="1" id="KW-0732">Signal</keyword>
<accession>A0A5B8SXU0</accession>
<gene>
    <name evidence="2" type="ORF">FGL86_14325</name>
</gene>
<keyword evidence="3" id="KW-1185">Reference proteome</keyword>
<dbReference type="Pfam" id="PF11932">
    <property type="entry name" value="DUF3450"/>
    <property type="match status" value="1"/>
</dbReference>
<reference evidence="2 3" key="1">
    <citation type="submission" date="2019-06" db="EMBL/GenBank/DDBJ databases">
        <title>Genome analyses of bacteria isolated from kimchi.</title>
        <authorList>
            <person name="Lee S."/>
            <person name="Ahn S."/>
            <person name="Roh S."/>
        </authorList>
    </citation>
    <scope>NUCLEOTIDE SEQUENCE [LARGE SCALE GENOMIC DNA]</scope>
    <source>
        <strain evidence="2 3">CBA4606</strain>
    </source>
</reference>
<dbReference type="Proteomes" id="UP000321272">
    <property type="component" value="Chromosome"/>
</dbReference>
<dbReference type="OrthoDB" id="5880116at2"/>
<dbReference type="EMBL" id="CP042382">
    <property type="protein sequence ID" value="QEA40957.1"/>
    <property type="molecule type" value="Genomic_DNA"/>
</dbReference>
<organism evidence="2 3">
    <name type="scientific">Pistricoccus aurantiacus</name>
    <dbReference type="NCBI Taxonomy" id="1883414"/>
    <lineage>
        <taxon>Bacteria</taxon>
        <taxon>Pseudomonadati</taxon>
        <taxon>Pseudomonadota</taxon>
        <taxon>Gammaproteobacteria</taxon>
        <taxon>Oceanospirillales</taxon>
        <taxon>Halomonadaceae</taxon>
        <taxon>Pistricoccus</taxon>
    </lineage>
</organism>
<sequence>MEKAVSCPPTLTRLGFVLLLCWLSTLAIADTTRTQEASKAQAELQARIEAADDETRRKLQALRDTRTNIQRLEAYNAELIPLLERQARELDQQEEALNSLTRTREALPVLMRSLVERLERWIESDMPFLRKERLARAASLETLLSDPQVSPSDKLERILNAWRAELDYGREVDTWRGQLEDGDQARDVEFLRVGRVGWYYLTPNGHAGGVWKNASREWVFLAEGELKSLRNGLRIARDQRAPELLILPASLSIKDQAPTSSPAEESRS</sequence>
<evidence type="ECO:0000256" key="1">
    <source>
        <dbReference type="SAM" id="SignalP"/>
    </source>
</evidence>
<name>A0A5B8SXU0_9GAMM</name>
<dbReference type="KEGG" id="paur:FGL86_14325"/>
<dbReference type="AlphaFoldDB" id="A0A5B8SXU0"/>
<evidence type="ECO:0000313" key="3">
    <source>
        <dbReference type="Proteomes" id="UP000321272"/>
    </source>
</evidence>
<evidence type="ECO:0000313" key="2">
    <source>
        <dbReference type="EMBL" id="QEA40957.1"/>
    </source>
</evidence>